<evidence type="ECO:0000256" key="8">
    <source>
        <dbReference type="ARBA" id="ARBA00035676"/>
    </source>
</evidence>
<keyword evidence="16" id="KW-1185">Reference proteome</keyword>
<evidence type="ECO:0000256" key="1">
    <source>
        <dbReference type="ARBA" id="ARBA00001933"/>
    </source>
</evidence>
<evidence type="ECO:0000256" key="7">
    <source>
        <dbReference type="ARBA" id="ARBA00035633"/>
    </source>
</evidence>
<organism evidence="15 16">
    <name type="scientific">Amphritea balenae</name>
    <dbReference type="NCBI Taxonomy" id="452629"/>
    <lineage>
        <taxon>Bacteria</taxon>
        <taxon>Pseudomonadati</taxon>
        <taxon>Pseudomonadota</taxon>
        <taxon>Gammaproteobacteria</taxon>
        <taxon>Oceanospirillales</taxon>
        <taxon>Oceanospirillaceae</taxon>
        <taxon>Amphritea</taxon>
    </lineage>
</organism>
<evidence type="ECO:0000313" key="16">
    <source>
        <dbReference type="Proteomes" id="UP000267535"/>
    </source>
</evidence>
<dbReference type="NCBIfam" id="NF004761">
    <property type="entry name" value="PRK06092.1"/>
    <property type="match status" value="1"/>
</dbReference>
<dbReference type="InterPro" id="IPR050571">
    <property type="entry name" value="Class-IV_PLP-Dep_Aminotrnsfr"/>
</dbReference>
<dbReference type="InterPro" id="IPR001544">
    <property type="entry name" value="Aminotrans_IV"/>
</dbReference>
<dbReference type="EC" id="4.1.3.38" evidence="8 12"/>
<evidence type="ECO:0000313" key="15">
    <source>
        <dbReference type="EMBL" id="RRC97976.1"/>
    </source>
</evidence>
<evidence type="ECO:0000256" key="13">
    <source>
        <dbReference type="RuleBase" id="RU004106"/>
    </source>
</evidence>
<dbReference type="EMBL" id="RQXV01000009">
    <property type="protein sequence ID" value="RRC97976.1"/>
    <property type="molecule type" value="Genomic_DNA"/>
</dbReference>
<dbReference type="NCBIfam" id="TIGR03461">
    <property type="entry name" value="pabC_Proteo"/>
    <property type="match status" value="1"/>
</dbReference>
<comment type="cofactor">
    <cofactor evidence="1 14">
        <name>pyridoxal 5'-phosphate</name>
        <dbReference type="ChEBI" id="CHEBI:597326"/>
    </cofactor>
</comment>
<evidence type="ECO:0000256" key="9">
    <source>
        <dbReference type="ARBA" id="ARBA00049529"/>
    </source>
</evidence>
<evidence type="ECO:0000256" key="10">
    <source>
        <dbReference type="ARBA" id="ARBA00054027"/>
    </source>
</evidence>
<dbReference type="PROSITE" id="PS00770">
    <property type="entry name" value="AA_TRANSFER_CLASS_4"/>
    <property type="match status" value="1"/>
</dbReference>
<dbReference type="InterPro" id="IPR043131">
    <property type="entry name" value="BCAT-like_N"/>
</dbReference>
<evidence type="ECO:0000256" key="11">
    <source>
        <dbReference type="ARBA" id="ARBA00069174"/>
    </source>
</evidence>
<dbReference type="PANTHER" id="PTHR42743:SF2">
    <property type="entry name" value="AMINODEOXYCHORISMATE LYASE"/>
    <property type="match status" value="1"/>
</dbReference>
<dbReference type="PANTHER" id="PTHR42743">
    <property type="entry name" value="AMINO-ACID AMINOTRANSFERASE"/>
    <property type="match status" value="1"/>
</dbReference>
<evidence type="ECO:0000256" key="5">
    <source>
        <dbReference type="ARBA" id="ARBA00022909"/>
    </source>
</evidence>
<comment type="caution">
    <text evidence="15">The sequence shown here is derived from an EMBL/GenBank/DDBJ whole genome shotgun (WGS) entry which is preliminary data.</text>
</comment>
<evidence type="ECO:0000256" key="4">
    <source>
        <dbReference type="ARBA" id="ARBA00022898"/>
    </source>
</evidence>
<evidence type="ECO:0000256" key="6">
    <source>
        <dbReference type="ARBA" id="ARBA00023239"/>
    </source>
</evidence>
<dbReference type="Pfam" id="PF01063">
    <property type="entry name" value="Aminotran_4"/>
    <property type="match status" value="1"/>
</dbReference>
<name>A0A3P1SLH0_9GAMM</name>
<dbReference type="SUPFAM" id="SSF56752">
    <property type="entry name" value="D-aminoacid aminotransferase-like PLP-dependent enzymes"/>
    <property type="match status" value="1"/>
</dbReference>
<dbReference type="Gene3D" id="3.30.470.10">
    <property type="match status" value="1"/>
</dbReference>
<dbReference type="InterPro" id="IPR036038">
    <property type="entry name" value="Aminotransferase-like"/>
</dbReference>
<comment type="similarity">
    <text evidence="2 13">Belongs to the class-IV pyridoxal-phosphate-dependent aminotransferase family.</text>
</comment>
<dbReference type="GO" id="GO:0046656">
    <property type="term" value="P:folic acid biosynthetic process"/>
    <property type="evidence" value="ECO:0007669"/>
    <property type="project" value="UniProtKB-KW"/>
</dbReference>
<accession>A0A3P1SLH0</accession>
<dbReference type="GO" id="GO:0005829">
    <property type="term" value="C:cytosol"/>
    <property type="evidence" value="ECO:0007669"/>
    <property type="project" value="TreeGrafter"/>
</dbReference>
<evidence type="ECO:0000256" key="14">
    <source>
        <dbReference type="RuleBase" id="RU004516"/>
    </source>
</evidence>
<dbReference type="GO" id="GO:0008696">
    <property type="term" value="F:4-amino-4-deoxychorismate lyase activity"/>
    <property type="evidence" value="ECO:0007669"/>
    <property type="project" value="UniProtKB-UniRule"/>
</dbReference>
<keyword evidence="4 14" id="KW-0663">Pyridoxal phosphate</keyword>
<dbReference type="Gene3D" id="3.20.10.10">
    <property type="entry name" value="D-amino Acid Aminotransferase, subunit A, domain 2"/>
    <property type="match status" value="1"/>
</dbReference>
<comment type="catalytic activity">
    <reaction evidence="9">
        <text>4-amino-4-deoxychorismate = 4-aminobenzoate + pyruvate + H(+)</text>
        <dbReference type="Rhea" id="RHEA:16201"/>
        <dbReference type="ChEBI" id="CHEBI:15361"/>
        <dbReference type="ChEBI" id="CHEBI:15378"/>
        <dbReference type="ChEBI" id="CHEBI:17836"/>
        <dbReference type="ChEBI" id="CHEBI:58406"/>
        <dbReference type="EC" id="4.1.3.38"/>
    </reaction>
</comment>
<protein>
    <recommendedName>
        <fullName evidence="11 12">Aminodeoxychorismate lyase</fullName>
        <ecNumber evidence="8 12">4.1.3.38</ecNumber>
    </recommendedName>
</protein>
<proteinExistence type="inferred from homology"/>
<dbReference type="RefSeq" id="WP_124927071.1">
    <property type="nucleotide sequence ID" value="NZ_BMOH01000008.1"/>
</dbReference>
<dbReference type="Proteomes" id="UP000267535">
    <property type="component" value="Unassembled WGS sequence"/>
</dbReference>
<evidence type="ECO:0000256" key="12">
    <source>
        <dbReference type="NCBIfam" id="TIGR03461"/>
    </source>
</evidence>
<dbReference type="CDD" id="cd01559">
    <property type="entry name" value="ADCL_like"/>
    <property type="match status" value="1"/>
</dbReference>
<dbReference type="InterPro" id="IPR043132">
    <property type="entry name" value="BCAT-like_C"/>
</dbReference>
<sequence length="285" mass="31341">MASNILINGQPERSVDVTDRGFAYGQGVFETIVLNKSQPIAWSLHMQRLQTGANRLGIPVTPDLIDQLEYDLQQLLALQANIPERQILKVTVTRGSGGRGYAVSGALKPNRVVALNPYPEYPDQPAQNGISVIKCQTRLALSPLLAGIKHLNRLEQVLARAEWDDSSIREGLVQDADGYLAEGTMSNLFWVKNNHLYTPELARCGVAGIVRQRIMSIASDLGLAISLGDFSEAELDLCDELFVCNSVIGIWPVIKIIQLNQTEQKLTIGPVSRLLQQQLAVEGIY</sequence>
<dbReference type="AlphaFoldDB" id="A0A3P1SLH0"/>
<gene>
    <name evidence="15" type="ORF">EHS89_15480</name>
</gene>
<reference evidence="15 16" key="1">
    <citation type="submission" date="2018-11" db="EMBL/GenBank/DDBJ databases">
        <title>The draft genome sequence of Amphritea balenae JAMM 1525T.</title>
        <authorList>
            <person name="Fang Z."/>
            <person name="Zhang Y."/>
            <person name="Han X."/>
        </authorList>
    </citation>
    <scope>NUCLEOTIDE SEQUENCE [LARGE SCALE GENOMIC DNA]</scope>
    <source>
        <strain evidence="15 16">JAMM 1525</strain>
    </source>
</reference>
<keyword evidence="6 15" id="KW-0456">Lyase</keyword>
<dbReference type="GO" id="GO:0030170">
    <property type="term" value="F:pyridoxal phosphate binding"/>
    <property type="evidence" value="ECO:0007669"/>
    <property type="project" value="InterPro"/>
</dbReference>
<evidence type="ECO:0000256" key="3">
    <source>
        <dbReference type="ARBA" id="ARBA00011738"/>
    </source>
</evidence>
<comment type="pathway">
    <text evidence="7">Cofactor biosynthesis; tetrahydrofolate biosynthesis; 4-aminobenzoate from chorismate: step 2/2.</text>
</comment>
<comment type="subunit">
    <text evidence="3">Homodimer.</text>
</comment>
<evidence type="ECO:0000256" key="2">
    <source>
        <dbReference type="ARBA" id="ARBA00009320"/>
    </source>
</evidence>
<comment type="function">
    <text evidence="10">Involved in the biosynthesis of p-aminobenzoate (PABA), a precursor of tetrahydrofolate. Converts 4-amino-4-deoxychorismate into 4-aminobenzoate (PABA) and pyruvate.</text>
</comment>
<keyword evidence="5" id="KW-0289">Folate biosynthesis</keyword>
<dbReference type="FunFam" id="3.20.10.10:FF:000002">
    <property type="entry name" value="D-alanine aminotransferase"/>
    <property type="match status" value="1"/>
</dbReference>
<dbReference type="OrthoDB" id="9805628at2"/>
<dbReference type="InterPro" id="IPR018300">
    <property type="entry name" value="Aminotrans_IV_CS"/>
</dbReference>
<dbReference type="GO" id="GO:0008153">
    <property type="term" value="P:4-aminobenzoate biosynthetic process"/>
    <property type="evidence" value="ECO:0007669"/>
    <property type="project" value="UniProtKB-UniRule"/>
</dbReference>
<dbReference type="InterPro" id="IPR017824">
    <property type="entry name" value="Aminodeoxychorismate_lyase_IV"/>
</dbReference>